<dbReference type="Proteomes" id="UP000629619">
    <property type="component" value="Unassembled WGS sequence"/>
</dbReference>
<keyword evidence="1" id="KW-0812">Transmembrane</keyword>
<keyword evidence="1" id="KW-0472">Membrane</keyword>
<feature type="transmembrane region" description="Helical" evidence="1">
    <location>
        <begin position="64"/>
        <end position="89"/>
    </location>
</feature>
<proteinExistence type="predicted"/>
<sequence>MAADPAGGRRPTTAVTGSVQGPPLWVLAGAPVLALAAAAGVGTLVGFLVARMRFAGTSNDWAELGAFLLGLFAGAAVAVVGYVAALIVLARRLFAPGRRAAPVLLTLLAHAAVVGVVAGLTSTLQPTSGGGEVAGVLLCLAFAACGPATFVGYGTTGRRRLRAVIVLITLTLSTVLVVSVSHLAR</sequence>
<keyword evidence="3" id="KW-1185">Reference proteome</keyword>
<feature type="transmembrane region" description="Helical" evidence="1">
    <location>
        <begin position="133"/>
        <end position="151"/>
    </location>
</feature>
<dbReference type="AlphaFoldDB" id="A0A919NA03"/>
<comment type="caution">
    <text evidence="2">The sequence shown here is derived from an EMBL/GenBank/DDBJ whole genome shotgun (WGS) entry which is preliminary data.</text>
</comment>
<gene>
    <name evidence="2" type="ORF">Asi03nite_47490</name>
</gene>
<keyword evidence="1" id="KW-1133">Transmembrane helix</keyword>
<organism evidence="2 3">
    <name type="scientific">Actinoplanes siamensis</name>
    <dbReference type="NCBI Taxonomy" id="1223317"/>
    <lineage>
        <taxon>Bacteria</taxon>
        <taxon>Bacillati</taxon>
        <taxon>Actinomycetota</taxon>
        <taxon>Actinomycetes</taxon>
        <taxon>Micromonosporales</taxon>
        <taxon>Micromonosporaceae</taxon>
        <taxon>Actinoplanes</taxon>
    </lineage>
</organism>
<evidence type="ECO:0000256" key="1">
    <source>
        <dbReference type="SAM" id="Phobius"/>
    </source>
</evidence>
<name>A0A919NA03_9ACTN</name>
<evidence type="ECO:0000313" key="2">
    <source>
        <dbReference type="EMBL" id="GIF07211.1"/>
    </source>
</evidence>
<dbReference type="EMBL" id="BOMW01000045">
    <property type="protein sequence ID" value="GIF07211.1"/>
    <property type="molecule type" value="Genomic_DNA"/>
</dbReference>
<accession>A0A919NA03</accession>
<feature type="transmembrane region" description="Helical" evidence="1">
    <location>
        <begin position="24"/>
        <end position="52"/>
    </location>
</feature>
<evidence type="ECO:0000313" key="3">
    <source>
        <dbReference type="Proteomes" id="UP000629619"/>
    </source>
</evidence>
<feature type="transmembrane region" description="Helical" evidence="1">
    <location>
        <begin position="163"/>
        <end position="184"/>
    </location>
</feature>
<feature type="transmembrane region" description="Helical" evidence="1">
    <location>
        <begin position="101"/>
        <end position="121"/>
    </location>
</feature>
<protein>
    <submittedName>
        <fullName evidence="2">Uncharacterized protein</fullName>
    </submittedName>
</protein>
<reference evidence="2" key="1">
    <citation type="submission" date="2021-01" db="EMBL/GenBank/DDBJ databases">
        <title>Whole genome shotgun sequence of Actinoplanes siamensis NBRC 109076.</title>
        <authorList>
            <person name="Komaki H."/>
            <person name="Tamura T."/>
        </authorList>
    </citation>
    <scope>NUCLEOTIDE SEQUENCE</scope>
    <source>
        <strain evidence="2">NBRC 109076</strain>
    </source>
</reference>